<dbReference type="AlphaFoldDB" id="A0A1Q2M7Z9"/>
<feature type="compositionally biased region" description="Basic and acidic residues" evidence="13">
    <location>
        <begin position="265"/>
        <end position="280"/>
    </location>
</feature>
<evidence type="ECO:0000313" key="17">
    <source>
        <dbReference type="Proteomes" id="UP000188219"/>
    </source>
</evidence>
<evidence type="ECO:0000256" key="2">
    <source>
        <dbReference type="ARBA" id="ARBA00008143"/>
    </source>
</evidence>
<organism evidence="16 17">
    <name type="scientific">Microbulbifer agarilyticus</name>
    <dbReference type="NCBI Taxonomy" id="260552"/>
    <lineage>
        <taxon>Bacteria</taxon>
        <taxon>Pseudomonadati</taxon>
        <taxon>Pseudomonadota</taxon>
        <taxon>Gammaproteobacteria</taxon>
        <taxon>Cellvibrionales</taxon>
        <taxon>Microbulbiferaceae</taxon>
        <taxon>Microbulbifer</taxon>
    </lineage>
</organism>
<evidence type="ECO:0000256" key="7">
    <source>
        <dbReference type="ARBA" id="ARBA00023077"/>
    </source>
</evidence>
<evidence type="ECO:0000256" key="1">
    <source>
        <dbReference type="ARBA" id="ARBA00004571"/>
    </source>
</evidence>
<reference evidence="16" key="1">
    <citation type="submission" date="2017-02" db="EMBL/GenBank/DDBJ databases">
        <title>Genome of Microbulbifer agarilyticus GP101.</title>
        <authorList>
            <person name="Jung J."/>
            <person name="Bae S.S."/>
            <person name="Baek K."/>
        </authorList>
    </citation>
    <scope>NUCLEOTIDE SEQUENCE [LARGE SCALE GENOMIC DNA]</scope>
    <source>
        <strain evidence="16">GP101</strain>
    </source>
</reference>
<dbReference type="KEGG" id="maga:Mag101_15135"/>
<name>A0A1Q2M7Z9_9GAMM</name>
<gene>
    <name evidence="16" type="ORF">Mag101_15135</name>
</gene>
<dbReference type="GO" id="GO:0015344">
    <property type="term" value="F:siderophore uptake transmembrane transporter activity"/>
    <property type="evidence" value="ECO:0007669"/>
    <property type="project" value="TreeGrafter"/>
</dbReference>
<dbReference type="Gene3D" id="2.170.130.10">
    <property type="entry name" value="TonB-dependent receptor, plug domain"/>
    <property type="match status" value="1"/>
</dbReference>
<dbReference type="InterPro" id="IPR037066">
    <property type="entry name" value="Plug_dom_sf"/>
</dbReference>
<dbReference type="InterPro" id="IPR036942">
    <property type="entry name" value="Beta-barrel_TonB_sf"/>
</dbReference>
<evidence type="ECO:0000256" key="9">
    <source>
        <dbReference type="ARBA" id="ARBA00023170"/>
    </source>
</evidence>
<evidence type="ECO:0000256" key="13">
    <source>
        <dbReference type="SAM" id="MobiDB-lite"/>
    </source>
</evidence>
<evidence type="ECO:0000259" key="15">
    <source>
        <dbReference type="Pfam" id="PF07715"/>
    </source>
</evidence>
<dbReference type="InterPro" id="IPR039426">
    <property type="entry name" value="TonB-dep_rcpt-like"/>
</dbReference>
<evidence type="ECO:0000256" key="4">
    <source>
        <dbReference type="ARBA" id="ARBA00022452"/>
    </source>
</evidence>
<proteinExistence type="inferred from homology"/>
<feature type="domain" description="TonB-dependent receptor plug" evidence="15">
    <location>
        <begin position="54"/>
        <end position="164"/>
    </location>
</feature>
<keyword evidence="7 12" id="KW-0798">TonB box</keyword>
<evidence type="ECO:0000256" key="8">
    <source>
        <dbReference type="ARBA" id="ARBA00023136"/>
    </source>
</evidence>
<dbReference type="STRING" id="260552.Mag101_15135"/>
<evidence type="ECO:0000313" key="16">
    <source>
        <dbReference type="EMBL" id="AQQ68816.1"/>
    </source>
</evidence>
<keyword evidence="9 16" id="KW-0675">Receptor</keyword>
<evidence type="ECO:0000256" key="11">
    <source>
        <dbReference type="PROSITE-ProRule" id="PRU01360"/>
    </source>
</evidence>
<keyword evidence="10 11" id="KW-0998">Cell outer membrane</keyword>
<keyword evidence="4 11" id="KW-1134">Transmembrane beta strand</keyword>
<dbReference type="PANTHER" id="PTHR30069">
    <property type="entry name" value="TONB-DEPENDENT OUTER MEMBRANE RECEPTOR"/>
    <property type="match status" value="1"/>
</dbReference>
<protein>
    <submittedName>
        <fullName evidence="16">TonB-dependent receptor</fullName>
    </submittedName>
</protein>
<dbReference type="RefSeq" id="WP_077406827.1">
    <property type="nucleotide sequence ID" value="NZ_CP019650.1"/>
</dbReference>
<comment type="similarity">
    <text evidence="2">Belongs to the TonB-dependent receptor family. Hemoglobin/haptoglobin binding protein subfamily.</text>
</comment>
<dbReference type="OrthoDB" id="9760620at2"/>
<keyword evidence="6" id="KW-0732">Signal</keyword>
<dbReference type="GO" id="GO:0044718">
    <property type="term" value="P:siderophore transmembrane transport"/>
    <property type="evidence" value="ECO:0007669"/>
    <property type="project" value="TreeGrafter"/>
</dbReference>
<evidence type="ECO:0000256" key="12">
    <source>
        <dbReference type="RuleBase" id="RU003357"/>
    </source>
</evidence>
<keyword evidence="5 11" id="KW-0812">Transmembrane</keyword>
<dbReference type="InterPro" id="IPR000531">
    <property type="entry name" value="Beta-barrel_TonB"/>
</dbReference>
<keyword evidence="3 11" id="KW-0813">Transport</keyword>
<dbReference type="PANTHER" id="PTHR30069:SF29">
    <property type="entry name" value="HEMOGLOBIN AND HEMOGLOBIN-HAPTOGLOBIN-BINDING PROTEIN 1-RELATED"/>
    <property type="match status" value="1"/>
</dbReference>
<dbReference type="Gene3D" id="2.40.170.20">
    <property type="entry name" value="TonB-dependent receptor, beta-barrel domain"/>
    <property type="match status" value="1"/>
</dbReference>
<feature type="domain" description="TonB-dependent receptor-like beta-barrel" evidence="14">
    <location>
        <begin position="217"/>
        <end position="667"/>
    </location>
</feature>
<dbReference type="PROSITE" id="PS52016">
    <property type="entry name" value="TONB_DEPENDENT_REC_3"/>
    <property type="match status" value="1"/>
</dbReference>
<dbReference type="InterPro" id="IPR012910">
    <property type="entry name" value="Plug_dom"/>
</dbReference>
<dbReference type="SUPFAM" id="SSF56935">
    <property type="entry name" value="Porins"/>
    <property type="match status" value="1"/>
</dbReference>
<evidence type="ECO:0000256" key="10">
    <source>
        <dbReference type="ARBA" id="ARBA00023237"/>
    </source>
</evidence>
<keyword evidence="8 11" id="KW-0472">Membrane</keyword>
<evidence type="ECO:0000259" key="14">
    <source>
        <dbReference type="Pfam" id="PF00593"/>
    </source>
</evidence>
<dbReference type="EMBL" id="CP019650">
    <property type="protein sequence ID" value="AQQ68816.1"/>
    <property type="molecule type" value="Genomic_DNA"/>
</dbReference>
<dbReference type="Pfam" id="PF07715">
    <property type="entry name" value="Plug"/>
    <property type="match status" value="1"/>
</dbReference>
<dbReference type="GO" id="GO:0009279">
    <property type="term" value="C:cell outer membrane"/>
    <property type="evidence" value="ECO:0007669"/>
    <property type="project" value="UniProtKB-SubCell"/>
</dbReference>
<feature type="region of interest" description="Disordered" evidence="13">
    <location>
        <begin position="265"/>
        <end position="284"/>
    </location>
</feature>
<keyword evidence="17" id="KW-1185">Reference proteome</keyword>
<dbReference type="Proteomes" id="UP000188219">
    <property type="component" value="Chromosome"/>
</dbReference>
<evidence type="ECO:0000256" key="5">
    <source>
        <dbReference type="ARBA" id="ARBA00022692"/>
    </source>
</evidence>
<feature type="region of interest" description="Disordered" evidence="13">
    <location>
        <begin position="196"/>
        <end position="221"/>
    </location>
</feature>
<comment type="subcellular location">
    <subcellularLocation>
        <location evidence="1 11">Cell outer membrane</location>
        <topology evidence="1 11">Multi-pass membrane protein</topology>
    </subcellularLocation>
</comment>
<sequence length="703" mass="76154">MTTSPPTASTFTSSTLIALSLAVVTGSAHSTAEEQTTGLEQVSVTAARTPQPLLSQPASVSIVNGESLAAISAVHPSQALSSVPGVNINRGNGQESLIGLRSPVLTGAGSCGAFAITQDGIPVRGTGFCNVNQLFDTHFEQAGRIEVLRGPGTVLYGSDAQHGVINVLSAAPAQGSESSIGIEGGANDYQRLKLTHSQGDEQGGTRIDFTGARDGGYKDDSGFDQQKLQLRNDREWQDWSISALLNLSNLNQETAGYVVGKDAYKDDARKRENPNPEAFRDSQAARAQVKMQRTLNNGDELQITPYARYTDMAFLMHFLPGTPLEENGQKGLGVQTSLRQQIDPALTLTSGVDLEYTAGWLKQTQEGGFSVFPAGKHYDYSVSAAVAAIFSQADWQLDERTTGSIGARGEYLRYDYDNHMIGGDTQDNGDICISGFTGAIGCRYSRPDDREDDFANLSLNASLTRQLSDQFSGILRLASGFRAPQATELYRLQNGQTRADLDSESIDSLEAGIRHAGETLRYSLTGFYMEKSDVVFQSSDRLNLSDGESRHYGLEYELDWRFSETWQLAASGTLARHQYTSDLSAPGSGPIASDGNDIDTAPRAMHSLNLAWQPADATQVALQWQYTGGYFTDIGNAHRYGGHQLLHLRARQALSDITSIGLRIENLADVDYAARADYSSLGGGDRYFIGEPRSVYADVKFRF</sequence>
<evidence type="ECO:0000256" key="3">
    <source>
        <dbReference type="ARBA" id="ARBA00022448"/>
    </source>
</evidence>
<accession>A0A1Q2M7Z9</accession>
<dbReference type="Pfam" id="PF00593">
    <property type="entry name" value="TonB_dep_Rec_b-barrel"/>
    <property type="match status" value="1"/>
</dbReference>
<evidence type="ECO:0000256" key="6">
    <source>
        <dbReference type="ARBA" id="ARBA00022729"/>
    </source>
</evidence>